<evidence type="ECO:0000313" key="1">
    <source>
        <dbReference type="EMBL" id="MFC4665147.1"/>
    </source>
</evidence>
<dbReference type="Proteomes" id="UP001596020">
    <property type="component" value="Unassembled WGS sequence"/>
</dbReference>
<name>A0ABV9K5D6_9PORP</name>
<keyword evidence="2" id="KW-1185">Reference proteome</keyword>
<dbReference type="EMBL" id="JBHSGO010000006">
    <property type="protein sequence ID" value="MFC4665147.1"/>
    <property type="molecule type" value="Genomic_DNA"/>
</dbReference>
<gene>
    <name evidence="1" type="ORF">ACFO3G_00665</name>
</gene>
<sequence length="89" mass="10143">MDIIMLLTFLLMIVLLGGLFLQEGKICLIDEEQINDPITIKYNLKNVLYNWAVKLVMRGDCLLNTVTCSNTLKATETTLIQLQIHKFEG</sequence>
<reference evidence="2" key="1">
    <citation type="journal article" date="2019" name="Int. J. Syst. Evol. Microbiol.">
        <title>The Global Catalogue of Microorganisms (GCM) 10K type strain sequencing project: providing services to taxonomists for standard genome sequencing and annotation.</title>
        <authorList>
            <consortium name="The Broad Institute Genomics Platform"/>
            <consortium name="The Broad Institute Genome Sequencing Center for Infectious Disease"/>
            <person name="Wu L."/>
            <person name="Ma J."/>
        </authorList>
    </citation>
    <scope>NUCLEOTIDE SEQUENCE [LARGE SCALE GENOMIC DNA]</scope>
    <source>
        <strain evidence="2">CGMCC 4.7357</strain>
    </source>
</reference>
<accession>A0ABV9K5D6</accession>
<evidence type="ECO:0000313" key="2">
    <source>
        <dbReference type="Proteomes" id="UP001596020"/>
    </source>
</evidence>
<dbReference type="RefSeq" id="WP_380077020.1">
    <property type="nucleotide sequence ID" value="NZ_JBHSGO010000006.1"/>
</dbReference>
<organism evidence="1 2">
    <name type="scientific">Falsiporphyromonas endometrii</name>
    <dbReference type="NCBI Taxonomy" id="1387297"/>
    <lineage>
        <taxon>Bacteria</taxon>
        <taxon>Pseudomonadati</taxon>
        <taxon>Bacteroidota</taxon>
        <taxon>Bacteroidia</taxon>
        <taxon>Bacteroidales</taxon>
        <taxon>Porphyromonadaceae</taxon>
        <taxon>Falsiporphyromonas</taxon>
    </lineage>
</organism>
<proteinExistence type="predicted"/>
<protein>
    <submittedName>
        <fullName evidence="1">Uncharacterized protein</fullName>
    </submittedName>
</protein>
<comment type="caution">
    <text evidence="1">The sequence shown here is derived from an EMBL/GenBank/DDBJ whole genome shotgun (WGS) entry which is preliminary data.</text>
</comment>